<comment type="caution">
    <text evidence="1">The sequence shown here is derived from an EMBL/GenBank/DDBJ whole genome shotgun (WGS) entry which is preliminary data.</text>
</comment>
<sequence length="173" mass="19299">MLAALYDQCSSAPSTAHREHYERVFDPLNQRATFSSSSQGGLEVPFESRASPADLVYDHISAHESYARQNRGALECHPRCFFTTVDDKSGLGSNAAKEGDRVVVLFGGTIPYDVRFVQDFEALNVLEYGVSEVSTSNARRRRVEFVGECFVDGYMNGEAIQEKQDEVVEFELV</sequence>
<organism evidence="1 2">
    <name type="scientific">Botrytis deweyae</name>
    <dbReference type="NCBI Taxonomy" id="2478750"/>
    <lineage>
        <taxon>Eukaryota</taxon>
        <taxon>Fungi</taxon>
        <taxon>Dikarya</taxon>
        <taxon>Ascomycota</taxon>
        <taxon>Pezizomycotina</taxon>
        <taxon>Leotiomycetes</taxon>
        <taxon>Helotiales</taxon>
        <taxon>Sclerotiniaceae</taxon>
        <taxon>Botrytis</taxon>
    </lineage>
</organism>
<evidence type="ECO:0000313" key="2">
    <source>
        <dbReference type="Proteomes" id="UP000783213"/>
    </source>
</evidence>
<dbReference type="GeneID" id="62238614"/>
<keyword evidence="2" id="KW-1185">Reference proteome</keyword>
<dbReference type="EMBL" id="RCSX01000053">
    <property type="protein sequence ID" value="KAF7911900.1"/>
    <property type="molecule type" value="Genomic_DNA"/>
</dbReference>
<gene>
    <name evidence="1" type="ORF">EAE98_011843</name>
</gene>
<dbReference type="RefSeq" id="XP_038804231.1">
    <property type="nucleotide sequence ID" value="XM_038959466.1"/>
</dbReference>
<protein>
    <submittedName>
        <fullName evidence="1">Uncharacterized protein</fullName>
    </submittedName>
</protein>
<name>A0ABQ7I528_9HELO</name>
<dbReference type="Proteomes" id="UP000783213">
    <property type="component" value="Unassembled WGS sequence"/>
</dbReference>
<accession>A0ABQ7I528</accession>
<proteinExistence type="predicted"/>
<evidence type="ECO:0000313" key="1">
    <source>
        <dbReference type="EMBL" id="KAF7911900.1"/>
    </source>
</evidence>
<reference evidence="1 2" key="1">
    <citation type="journal article" date="2020" name="Genome Biol. Evol.">
        <title>Comparative genomics of Sclerotiniaceae.</title>
        <authorList>
            <person name="Valero Jimenez C.A."/>
            <person name="Steentjes M."/>
            <person name="Scholten O.E."/>
            <person name="Van Kan J.A.L."/>
        </authorList>
    </citation>
    <scope>NUCLEOTIDE SEQUENCE [LARGE SCALE GENOMIC DNA]</scope>
    <source>
        <strain evidence="1 2">B1</strain>
    </source>
</reference>